<evidence type="ECO:0000259" key="1">
    <source>
        <dbReference type="Pfam" id="PF04230"/>
    </source>
</evidence>
<dbReference type="Proteomes" id="UP000190235">
    <property type="component" value="Chromosome I"/>
</dbReference>
<dbReference type="Pfam" id="PF04230">
    <property type="entry name" value="PS_pyruv_trans"/>
    <property type="match status" value="1"/>
</dbReference>
<proteinExistence type="predicted"/>
<keyword evidence="3" id="KW-1185">Reference proteome</keyword>
<name>A0A1M7IM11_9FLAO</name>
<evidence type="ECO:0000313" key="3">
    <source>
        <dbReference type="Proteomes" id="UP000190235"/>
    </source>
</evidence>
<dbReference type="AlphaFoldDB" id="A0A1M7IM11"/>
<gene>
    <name evidence="2" type="ORF">SAMN05878281_0611</name>
</gene>
<accession>A0A1M7IM11</accession>
<dbReference type="RefSeq" id="WP_079733922.1">
    <property type="nucleotide sequence ID" value="NZ_LT670848.1"/>
</dbReference>
<dbReference type="GO" id="GO:0016740">
    <property type="term" value="F:transferase activity"/>
    <property type="evidence" value="ECO:0007669"/>
    <property type="project" value="UniProtKB-KW"/>
</dbReference>
<sequence length="381" mass="44419">MKIGIITHPLIYNYGGILQNYALQDILKEMGHEVYTIDRLPKTPIKTKFLSLGKRILLKLSGKNIKLRGWQSNEEFKIINKNTRGFVENNIILTEGITNNSEINKIHRKYKFDAYVVGSDQVWRRNEARGNNLEFLDFLEDNNEVKKIAYSASFGVSEWEFNEEETKKFKRLAQLFDPISVREDAAVQLCQDYLNVEAQHLVDPTMLLTKDKFISVVEAKNIKKSDGNLFSYVLDRNETKKKIIDNISEELGMKYFEVMPEQNFKIELEHGFDIHQCVFPEIEEWLRAFIDAKFVITDSFHGTAFAILFNKPFIAIVNKRRGASRFYSLLKTFGLENRAITEEDSIDFKLISEEIDFAKVNRILNQEREKSKNFLKEALND</sequence>
<evidence type="ECO:0000313" key="2">
    <source>
        <dbReference type="EMBL" id="SHM41770.1"/>
    </source>
</evidence>
<reference evidence="3" key="1">
    <citation type="submission" date="2016-11" db="EMBL/GenBank/DDBJ databases">
        <authorList>
            <person name="Varghese N."/>
            <person name="Submissions S."/>
        </authorList>
    </citation>
    <scope>NUCLEOTIDE SEQUENCE [LARGE SCALE GENOMIC DNA]</scope>
    <source>
        <strain evidence="3">ACAM 48</strain>
    </source>
</reference>
<dbReference type="InterPro" id="IPR007345">
    <property type="entry name" value="Polysacch_pyruvyl_Trfase"/>
</dbReference>
<dbReference type="OrthoDB" id="9799278at2"/>
<keyword evidence="2" id="KW-0808">Transferase</keyword>
<organism evidence="2 3">
    <name type="scientific">Salegentibacter salegens</name>
    <dbReference type="NCBI Taxonomy" id="143223"/>
    <lineage>
        <taxon>Bacteria</taxon>
        <taxon>Pseudomonadati</taxon>
        <taxon>Bacteroidota</taxon>
        <taxon>Flavobacteriia</taxon>
        <taxon>Flavobacteriales</taxon>
        <taxon>Flavobacteriaceae</taxon>
        <taxon>Salegentibacter</taxon>
    </lineage>
</organism>
<dbReference type="STRING" id="143223.SAMN05878281_0611"/>
<dbReference type="EMBL" id="LT670848">
    <property type="protein sequence ID" value="SHM41770.1"/>
    <property type="molecule type" value="Genomic_DNA"/>
</dbReference>
<protein>
    <submittedName>
        <fullName evidence="2">Polysaccharide pyruvyl transferase</fullName>
    </submittedName>
</protein>
<feature type="domain" description="Polysaccharide pyruvyl transferase" evidence="1">
    <location>
        <begin position="13"/>
        <end position="319"/>
    </location>
</feature>